<protein>
    <recommendedName>
        <fullName evidence="4">VRR-NUC domain-containing protein</fullName>
    </recommendedName>
</protein>
<keyword evidence="3" id="KW-1185">Reference proteome</keyword>
<evidence type="ECO:0008006" key="4">
    <source>
        <dbReference type="Google" id="ProtNLM"/>
    </source>
</evidence>
<comment type="caution">
    <text evidence="2">The sequence shown here is derived from an EMBL/GenBank/DDBJ whole genome shotgun (WGS) entry which is preliminary data.</text>
</comment>
<gene>
    <name evidence="2" type="ORF">NBRC116591_23360</name>
</gene>
<sequence>MIDIAARMNEEIQKAQKRAEEVIKDFKNKLASGETTREELANSQAQSDIPTDPTQKQAALDQSVICSVACCCNQYPNQGSADQNLYQACVHGVYATADAALNYKSRYKSEVSFDMGIEIDGIPRLFMHRDPNNPDYTEPSHNWMARIKEVEGYQPGEGYIRSPDLTVVKNPAKPPTVDNIEKVIEYKFKEDRRDIRQDEAYEEIAGGRKNYAIYGIGGQPQDREAACNCKNPGQII</sequence>
<feature type="compositionally biased region" description="Polar residues" evidence="1">
    <location>
        <begin position="41"/>
        <end position="56"/>
    </location>
</feature>
<proteinExistence type="predicted"/>
<reference evidence="2 3" key="1">
    <citation type="submission" date="2024-04" db="EMBL/GenBank/DDBJ databases">
        <title>Draft genome sequence of Sessilibacter corallicola NBRC 116591.</title>
        <authorList>
            <person name="Miyakawa T."/>
            <person name="Kusuya Y."/>
            <person name="Miura T."/>
        </authorList>
    </citation>
    <scope>NUCLEOTIDE SEQUENCE [LARGE SCALE GENOMIC DNA]</scope>
    <source>
        <strain evidence="2 3">KU-00831-HH</strain>
    </source>
</reference>
<evidence type="ECO:0000256" key="1">
    <source>
        <dbReference type="SAM" id="MobiDB-lite"/>
    </source>
</evidence>
<dbReference type="EMBL" id="BAABWN010000007">
    <property type="protein sequence ID" value="GAA6168525.1"/>
    <property type="molecule type" value="Genomic_DNA"/>
</dbReference>
<evidence type="ECO:0000313" key="2">
    <source>
        <dbReference type="EMBL" id="GAA6168525.1"/>
    </source>
</evidence>
<evidence type="ECO:0000313" key="3">
    <source>
        <dbReference type="Proteomes" id="UP001465153"/>
    </source>
</evidence>
<feature type="region of interest" description="Disordered" evidence="1">
    <location>
        <begin position="33"/>
        <end position="56"/>
    </location>
</feature>
<organism evidence="2 3">
    <name type="scientific">Sessilibacter corallicola</name>
    <dbReference type="NCBI Taxonomy" id="2904075"/>
    <lineage>
        <taxon>Bacteria</taxon>
        <taxon>Pseudomonadati</taxon>
        <taxon>Pseudomonadota</taxon>
        <taxon>Gammaproteobacteria</taxon>
        <taxon>Cellvibrionales</taxon>
        <taxon>Cellvibrionaceae</taxon>
        <taxon>Sessilibacter</taxon>
    </lineage>
</organism>
<accession>A0ABQ0AA94</accession>
<dbReference type="Proteomes" id="UP001465153">
    <property type="component" value="Unassembled WGS sequence"/>
</dbReference>
<name>A0ABQ0AA94_9GAMM</name>